<protein>
    <recommendedName>
        <fullName evidence="3">Apple domain-containing protein</fullName>
    </recommendedName>
</protein>
<gene>
    <name evidence="4" type="ORF">PCOR1329_LOCUS55091</name>
</gene>
<evidence type="ECO:0000313" key="4">
    <source>
        <dbReference type="EMBL" id="CAK0868431.1"/>
    </source>
</evidence>
<accession>A0ABN9V6C3</accession>
<evidence type="ECO:0000259" key="3">
    <source>
        <dbReference type="PROSITE" id="PS50948"/>
    </source>
</evidence>
<dbReference type="PROSITE" id="PS50948">
    <property type="entry name" value="PAN"/>
    <property type="match status" value="1"/>
</dbReference>
<comment type="caution">
    <text evidence="4">The sequence shown here is derived from an EMBL/GenBank/DDBJ whole genome shotgun (WGS) entry which is preliminary data.</text>
</comment>
<keyword evidence="5" id="KW-1185">Reference proteome</keyword>
<keyword evidence="2" id="KW-0812">Transmembrane</keyword>
<evidence type="ECO:0000256" key="1">
    <source>
        <dbReference type="SAM" id="MobiDB-lite"/>
    </source>
</evidence>
<dbReference type="Proteomes" id="UP001189429">
    <property type="component" value="Unassembled WGS sequence"/>
</dbReference>
<reference evidence="4" key="1">
    <citation type="submission" date="2023-10" db="EMBL/GenBank/DDBJ databases">
        <authorList>
            <person name="Chen Y."/>
            <person name="Shah S."/>
            <person name="Dougan E. K."/>
            <person name="Thang M."/>
            <person name="Chan C."/>
        </authorList>
    </citation>
    <scope>NUCLEOTIDE SEQUENCE [LARGE SCALE GENOMIC DNA]</scope>
</reference>
<evidence type="ECO:0000313" key="5">
    <source>
        <dbReference type="Proteomes" id="UP001189429"/>
    </source>
</evidence>
<dbReference type="SUPFAM" id="SSF57414">
    <property type="entry name" value="Hairpin loop containing domain-like"/>
    <property type="match status" value="1"/>
</dbReference>
<sequence length="611" mass="67059">MTENFLGAVAARPKWPAIAAVAAVCVLAGGGGIVALKSGGSAGATRDAPGQGVDERQVLLRAPDGASLSGGGGPRSGHSPKEAPPDGRASEESLPAPKADVTAATASPSTHLWDEGFDPVNGGDGQSCHGPHGEWDNPYRIHHLVASLESCQDLCKKSFRCTGLGYIEKDHLCEVWTKPISGSDAEEGKQCFRYLPHGFKPMSGGVDRACAVAKNVKAESGKHYVEHKVHSLYECKARCHVAAECLGVDYDKSSRTCQIWIKPVVGSKNGTDHLCLRKEPSGFMPQKEGLYHECALDKNDDDTLEHSKVHSGDKTLYACQARCAHYGAKCKGVNYDGKAGTCEMWTLPINASKKISSKNACLRFEAPPEDSLYCVSLMVPWTNEPEMMEAQLKHRLGIFACDGFAVFSNPVVKLGHLKTKLIDMDLHAERGGEYNTSLNTPMFVKLWEMIGSEGTYKDYGWVVKADPDTVFFPERLRWILSVINPVTAVSENGAFLNNCQLGMHGPLEVINLRAFDTYLGGASACWQAEQEDVYIENCFHQLEVDMINNYDTIAEKDCWRDDWHQYPDWEKCETSHAAFHPFKSVKDYHGCWGRAMKAGNWPPALLHDHVN</sequence>
<feature type="transmembrane region" description="Helical" evidence="2">
    <location>
        <begin position="15"/>
        <end position="36"/>
    </location>
</feature>
<organism evidence="4 5">
    <name type="scientific">Prorocentrum cordatum</name>
    <dbReference type="NCBI Taxonomy" id="2364126"/>
    <lineage>
        <taxon>Eukaryota</taxon>
        <taxon>Sar</taxon>
        <taxon>Alveolata</taxon>
        <taxon>Dinophyceae</taxon>
        <taxon>Prorocentrales</taxon>
        <taxon>Prorocentraceae</taxon>
        <taxon>Prorocentrum</taxon>
    </lineage>
</organism>
<feature type="compositionally biased region" description="Basic and acidic residues" evidence="1">
    <location>
        <begin position="79"/>
        <end position="91"/>
    </location>
</feature>
<dbReference type="InterPro" id="IPR003609">
    <property type="entry name" value="Pan_app"/>
</dbReference>
<feature type="domain" description="Apple" evidence="3">
    <location>
        <begin position="210"/>
        <end position="275"/>
    </location>
</feature>
<feature type="region of interest" description="Disordered" evidence="1">
    <location>
        <begin position="63"/>
        <end position="131"/>
    </location>
</feature>
<keyword evidence="2" id="KW-0472">Membrane</keyword>
<dbReference type="SMART" id="SM00473">
    <property type="entry name" value="PAN_AP"/>
    <property type="match status" value="3"/>
</dbReference>
<evidence type="ECO:0000256" key="2">
    <source>
        <dbReference type="SAM" id="Phobius"/>
    </source>
</evidence>
<dbReference type="EMBL" id="CAUYUJ010016745">
    <property type="protein sequence ID" value="CAK0868431.1"/>
    <property type="molecule type" value="Genomic_DNA"/>
</dbReference>
<name>A0ABN9V6C3_9DINO</name>
<proteinExistence type="predicted"/>
<keyword evidence="2" id="KW-1133">Transmembrane helix</keyword>